<dbReference type="Proteomes" id="UP001296776">
    <property type="component" value="Unassembled WGS sequence"/>
</dbReference>
<dbReference type="EMBL" id="NRSJ01000005">
    <property type="protein sequence ID" value="MBK1703751.1"/>
    <property type="molecule type" value="Genomic_DNA"/>
</dbReference>
<dbReference type="AlphaFoldDB" id="A0AAJ0U1W3"/>
<proteinExistence type="predicted"/>
<gene>
    <name evidence="1" type="ORF">CKO40_04140</name>
</gene>
<comment type="caution">
    <text evidence="1">The sequence shown here is derived from an EMBL/GenBank/DDBJ whole genome shotgun (WGS) entry which is preliminary data.</text>
</comment>
<dbReference type="RefSeq" id="WP_200344933.1">
    <property type="nucleotide sequence ID" value="NZ_NRSJ01000005.1"/>
</dbReference>
<sequence length="84" mass="9247">MQALIAAVVETLQASIGSIDYWHNGDKQECTRSEIKKALMLSDLPELKAKRERIAVGIMKLAKTRHWGLLGGPACEAALEDERA</sequence>
<organism evidence="1 2">
    <name type="scientific">Halochromatium glycolicum</name>
    <dbReference type="NCBI Taxonomy" id="85075"/>
    <lineage>
        <taxon>Bacteria</taxon>
        <taxon>Pseudomonadati</taxon>
        <taxon>Pseudomonadota</taxon>
        <taxon>Gammaproteobacteria</taxon>
        <taxon>Chromatiales</taxon>
        <taxon>Chromatiaceae</taxon>
        <taxon>Halochromatium</taxon>
    </lineage>
</organism>
<protein>
    <submittedName>
        <fullName evidence="1">Uncharacterized protein</fullName>
    </submittedName>
</protein>
<reference evidence="1" key="1">
    <citation type="submission" date="2017-08" db="EMBL/GenBank/DDBJ databases">
        <authorList>
            <person name="Imhoff J.F."/>
            <person name="Rahn T."/>
            <person name="Kuenzel S."/>
            <person name="Neulinger S.C."/>
        </authorList>
    </citation>
    <scope>NUCLEOTIDE SEQUENCE</scope>
    <source>
        <strain evidence="1">DSM 11080</strain>
    </source>
</reference>
<name>A0AAJ0U1W3_9GAMM</name>
<keyword evidence="2" id="KW-1185">Reference proteome</keyword>
<evidence type="ECO:0000313" key="2">
    <source>
        <dbReference type="Proteomes" id="UP001296776"/>
    </source>
</evidence>
<accession>A0AAJ0U1W3</accession>
<evidence type="ECO:0000313" key="1">
    <source>
        <dbReference type="EMBL" id="MBK1703751.1"/>
    </source>
</evidence>
<reference evidence="1" key="2">
    <citation type="journal article" date="2020" name="Microorganisms">
        <title>Osmotic Adaptation and Compatible Solute Biosynthesis of Phototrophic Bacteria as Revealed from Genome Analyses.</title>
        <authorList>
            <person name="Imhoff J.F."/>
            <person name="Rahn T."/>
            <person name="Kunzel S."/>
            <person name="Keller A."/>
            <person name="Neulinger S.C."/>
        </authorList>
    </citation>
    <scope>NUCLEOTIDE SEQUENCE</scope>
    <source>
        <strain evidence="1">DSM 11080</strain>
    </source>
</reference>